<dbReference type="PANTHER" id="PTHR31223:SF70">
    <property type="entry name" value="LOG FAMILY PROTEIN YJL055W"/>
    <property type="match status" value="1"/>
</dbReference>
<protein>
    <submittedName>
        <fullName evidence="1">Unannotated protein</fullName>
    </submittedName>
</protein>
<dbReference type="SUPFAM" id="SSF102405">
    <property type="entry name" value="MCP/YpsA-like"/>
    <property type="match status" value="1"/>
</dbReference>
<dbReference type="PANTHER" id="PTHR31223">
    <property type="entry name" value="LOG FAMILY PROTEIN YJL055W"/>
    <property type="match status" value="1"/>
</dbReference>
<dbReference type="Gene3D" id="3.40.50.450">
    <property type="match status" value="1"/>
</dbReference>
<evidence type="ECO:0000313" key="1">
    <source>
        <dbReference type="EMBL" id="CAB4554004.1"/>
    </source>
</evidence>
<gene>
    <name evidence="1" type="ORF">UFOPK1421_01473</name>
</gene>
<dbReference type="GO" id="GO:0005829">
    <property type="term" value="C:cytosol"/>
    <property type="evidence" value="ECO:0007669"/>
    <property type="project" value="TreeGrafter"/>
</dbReference>
<reference evidence="1" key="1">
    <citation type="submission" date="2020-05" db="EMBL/GenBank/DDBJ databases">
        <authorList>
            <person name="Chiriac C."/>
            <person name="Salcher M."/>
            <person name="Ghai R."/>
            <person name="Kavagutti S V."/>
        </authorList>
    </citation>
    <scope>NUCLEOTIDE SEQUENCE</scope>
</reference>
<dbReference type="GO" id="GO:0016799">
    <property type="term" value="F:hydrolase activity, hydrolyzing N-glycosyl compounds"/>
    <property type="evidence" value="ECO:0007669"/>
    <property type="project" value="TreeGrafter"/>
</dbReference>
<dbReference type="InterPro" id="IPR005269">
    <property type="entry name" value="LOG"/>
</dbReference>
<dbReference type="Pfam" id="PF03641">
    <property type="entry name" value="Lysine_decarbox"/>
    <property type="match status" value="1"/>
</dbReference>
<dbReference type="EMBL" id="CAEZSL010000214">
    <property type="protein sequence ID" value="CAB4554004.1"/>
    <property type="molecule type" value="Genomic_DNA"/>
</dbReference>
<organism evidence="1">
    <name type="scientific">freshwater metagenome</name>
    <dbReference type="NCBI Taxonomy" id="449393"/>
    <lineage>
        <taxon>unclassified sequences</taxon>
        <taxon>metagenomes</taxon>
        <taxon>ecological metagenomes</taxon>
    </lineage>
</organism>
<dbReference type="NCBIfam" id="TIGR00730">
    <property type="entry name" value="Rossman fold protein, TIGR00730 family"/>
    <property type="match status" value="1"/>
</dbReference>
<name>A0A6J6CS52_9ZZZZ</name>
<proteinExistence type="predicted"/>
<sequence>MATQAMGRNIGVYCGSSSGLTPEFAAEAVALGSALVTGGHGLVYGGGRIGLMGLIADSVLDSGGQVHGVIPEHLVKAETAHQGLTTLEIVNSMHERKARMEELSVGFIVLPGGFGTFDEVFEILTWNQLGLITKPVVFLDGTGYYARLFEAFEHMISTGFVKENYRAMMNRATSVEEAVRIASSPASKVDGKLRNLDVTSTRNDSSSEDFL</sequence>
<dbReference type="GO" id="GO:0009691">
    <property type="term" value="P:cytokinin biosynthetic process"/>
    <property type="evidence" value="ECO:0007669"/>
    <property type="project" value="InterPro"/>
</dbReference>
<accession>A0A6J6CS52</accession>
<dbReference type="InterPro" id="IPR031100">
    <property type="entry name" value="LOG_fam"/>
</dbReference>
<dbReference type="AlphaFoldDB" id="A0A6J6CS52"/>